<dbReference type="InterPro" id="IPR025736">
    <property type="entry name" value="PucR_C-HTH_dom"/>
</dbReference>
<evidence type="ECO:0000313" key="5">
    <source>
        <dbReference type="EMBL" id="SDY89774.1"/>
    </source>
</evidence>
<accession>A0A1H3NLT5</accession>
<dbReference type="InterPro" id="IPR041522">
    <property type="entry name" value="CdaR_GGDEF"/>
</dbReference>
<dbReference type="InterPro" id="IPR042070">
    <property type="entry name" value="PucR_C-HTH_sf"/>
</dbReference>
<evidence type="ECO:0000259" key="3">
    <source>
        <dbReference type="Pfam" id="PF13556"/>
    </source>
</evidence>
<dbReference type="Gene3D" id="1.10.10.2840">
    <property type="entry name" value="PucR C-terminal helix-turn-helix domain"/>
    <property type="match status" value="1"/>
</dbReference>
<dbReference type="Pfam" id="PF07905">
    <property type="entry name" value="PucR"/>
    <property type="match status" value="1"/>
</dbReference>
<dbReference type="PANTHER" id="PTHR33744">
    <property type="entry name" value="CARBOHYDRATE DIACID REGULATOR"/>
    <property type="match status" value="1"/>
</dbReference>
<dbReference type="PANTHER" id="PTHR33744:SF1">
    <property type="entry name" value="DNA-BINDING TRANSCRIPTIONAL ACTIVATOR ADER"/>
    <property type="match status" value="1"/>
</dbReference>
<proteinExistence type="inferred from homology"/>
<dbReference type="STRING" id="1503961.SAMN05421736_104122"/>
<keyword evidence="6" id="KW-1185">Reference proteome</keyword>
<feature type="domain" description="CdaR GGDEF-like" evidence="4">
    <location>
        <begin position="295"/>
        <end position="425"/>
    </location>
</feature>
<dbReference type="AlphaFoldDB" id="A0A1H3NLT5"/>
<evidence type="ECO:0000259" key="2">
    <source>
        <dbReference type="Pfam" id="PF07905"/>
    </source>
</evidence>
<dbReference type="Proteomes" id="UP000198935">
    <property type="component" value="Unassembled WGS sequence"/>
</dbReference>
<sequence>MFTIEKAMKLPAMKGTKLIAGERGKNRPVKWVTTIEIIEDISRFHEGELVVTTGYGLADHPAYATTLIALIESGKLSGIAFYSGFYINNVPEEIVNAAEEQGLPLIEIPSTINFSTITKAIVEQIGNEQMNYLEDSLAIHKEMTKWALNNGGLKEALQKISLLTDASLFVFDDLGDLQAFENIHSDKITVIGKKLIVDNVEQDMALFFTNAGNSGVYQQSSFRLFPSKIESGSFTYGYLLAAKEKKAWKEMNEMIMDHAATLVGIQLVKQYAVEETKVSLQGELVEEILLKEKVDEAKAVKRGKRLGFDLTKTHAVLLFQIINDDNDPEKNSQWSNHLHYVVAQTLSKQQRQRILLAKVNTLYALIEADWRKKAAEKRELISIAAAIHERWSRQFPVPLMIGIGNCYAGLDQLSQSAKDSEYAVQYAPLLVKESNIVHIDDLGFYQLLIRMQEAGLSLKDFYESYLGDLLGKKQSRTDLVATAEAYLVHNCNIQRTAASLYIHRHTLKYRLMQIEKRTGLDLQSHDDRMNLHLAILAYKFYRL</sequence>
<name>A0A1H3NLT5_9BACI</name>
<evidence type="ECO:0000259" key="4">
    <source>
        <dbReference type="Pfam" id="PF17853"/>
    </source>
</evidence>
<dbReference type="Pfam" id="PF17853">
    <property type="entry name" value="GGDEF_2"/>
    <property type="match status" value="1"/>
</dbReference>
<dbReference type="Pfam" id="PF13556">
    <property type="entry name" value="HTH_30"/>
    <property type="match status" value="1"/>
</dbReference>
<dbReference type="EMBL" id="FNPI01000004">
    <property type="protein sequence ID" value="SDY89774.1"/>
    <property type="molecule type" value="Genomic_DNA"/>
</dbReference>
<dbReference type="InterPro" id="IPR012914">
    <property type="entry name" value="PucR_dom"/>
</dbReference>
<gene>
    <name evidence="5" type="ORF">SAMN05421736_104122</name>
</gene>
<protein>
    <submittedName>
        <fullName evidence="5">Purine catabolism regulatory protein</fullName>
    </submittedName>
</protein>
<organism evidence="5 6">
    <name type="scientific">Evansella caseinilytica</name>
    <dbReference type="NCBI Taxonomy" id="1503961"/>
    <lineage>
        <taxon>Bacteria</taxon>
        <taxon>Bacillati</taxon>
        <taxon>Bacillota</taxon>
        <taxon>Bacilli</taxon>
        <taxon>Bacillales</taxon>
        <taxon>Bacillaceae</taxon>
        <taxon>Evansella</taxon>
    </lineage>
</organism>
<reference evidence="6" key="1">
    <citation type="submission" date="2016-10" db="EMBL/GenBank/DDBJ databases">
        <authorList>
            <person name="Varghese N."/>
            <person name="Submissions S."/>
        </authorList>
    </citation>
    <scope>NUCLEOTIDE SEQUENCE [LARGE SCALE GENOMIC DNA]</scope>
    <source>
        <strain evidence="6">SP</strain>
    </source>
</reference>
<comment type="similarity">
    <text evidence="1">Belongs to the CdaR family.</text>
</comment>
<feature type="domain" description="Purine catabolism PurC-like" evidence="2">
    <location>
        <begin position="7"/>
        <end position="125"/>
    </location>
</feature>
<dbReference type="InterPro" id="IPR051448">
    <property type="entry name" value="CdaR-like_regulators"/>
</dbReference>
<evidence type="ECO:0000256" key="1">
    <source>
        <dbReference type="ARBA" id="ARBA00006754"/>
    </source>
</evidence>
<evidence type="ECO:0000313" key="6">
    <source>
        <dbReference type="Proteomes" id="UP000198935"/>
    </source>
</evidence>
<dbReference type="OrthoDB" id="142218at2"/>
<feature type="domain" description="PucR C-terminal helix-turn-helix" evidence="3">
    <location>
        <begin position="479"/>
        <end position="537"/>
    </location>
</feature>